<feature type="compositionally biased region" description="Polar residues" evidence="2">
    <location>
        <begin position="647"/>
        <end position="665"/>
    </location>
</feature>
<dbReference type="Pfam" id="PF00076">
    <property type="entry name" value="RRM_1"/>
    <property type="match status" value="1"/>
</dbReference>
<dbReference type="InterPro" id="IPR000504">
    <property type="entry name" value="RRM_dom"/>
</dbReference>
<feature type="compositionally biased region" description="Basic residues" evidence="2">
    <location>
        <begin position="126"/>
        <end position="141"/>
    </location>
</feature>
<feature type="compositionally biased region" description="Basic and acidic residues" evidence="2">
    <location>
        <begin position="613"/>
        <end position="622"/>
    </location>
</feature>
<reference evidence="4 5" key="1">
    <citation type="submission" date="2014-03" db="EMBL/GenBank/DDBJ databases">
        <title>The Genome Sequence of Plasmodium fragile nilgiri.</title>
        <authorList>
            <consortium name="The Broad Institute Genomics Platform"/>
            <consortium name="The Broad Institute Genome Sequencing Center for Infectious Disease"/>
            <person name="Neafsey D."/>
            <person name="Duraisingh M."/>
            <person name="Young S.K."/>
            <person name="Zeng Q."/>
            <person name="Gargeya S."/>
            <person name="Abouelleil A."/>
            <person name="Alvarado L."/>
            <person name="Chapman S.B."/>
            <person name="Gainer-Dewar J."/>
            <person name="Goldberg J."/>
            <person name="Griggs A."/>
            <person name="Gujja S."/>
            <person name="Hansen M."/>
            <person name="Howarth C."/>
            <person name="Imamovic A."/>
            <person name="Larimer J."/>
            <person name="Pearson M."/>
            <person name="Poon T.W."/>
            <person name="Priest M."/>
            <person name="Roberts A."/>
            <person name="Saif S."/>
            <person name="Shea T."/>
            <person name="Sykes S."/>
            <person name="Wortman J."/>
            <person name="Nusbaum C."/>
            <person name="Birren B."/>
        </authorList>
    </citation>
    <scope>NUCLEOTIDE SEQUENCE [LARGE SCALE GENOMIC DNA]</scope>
    <source>
        <strain evidence="5">nilgiri</strain>
    </source>
</reference>
<accession>A0A0D9QTI5</accession>
<dbReference type="VEuPathDB" id="PlasmoDB:AK88_00010"/>
<feature type="compositionally biased region" description="Basic and acidic residues" evidence="2">
    <location>
        <begin position="673"/>
        <end position="686"/>
    </location>
</feature>
<feature type="compositionally biased region" description="Low complexity" evidence="2">
    <location>
        <begin position="852"/>
        <end position="870"/>
    </location>
</feature>
<dbReference type="AlphaFoldDB" id="A0A0D9QTI5"/>
<evidence type="ECO:0000313" key="4">
    <source>
        <dbReference type="EMBL" id="KJP90162.1"/>
    </source>
</evidence>
<dbReference type="GeneID" id="24265324"/>
<feature type="compositionally biased region" description="Basic and acidic residues" evidence="2">
    <location>
        <begin position="224"/>
        <end position="243"/>
    </location>
</feature>
<dbReference type="InterPro" id="IPR012677">
    <property type="entry name" value="Nucleotide-bd_a/b_plait_sf"/>
</dbReference>
<feature type="compositionally biased region" description="Polar residues" evidence="2">
    <location>
        <begin position="365"/>
        <end position="374"/>
    </location>
</feature>
<feature type="compositionally biased region" description="Basic and acidic residues" evidence="2">
    <location>
        <begin position="715"/>
        <end position="725"/>
    </location>
</feature>
<dbReference type="InterPro" id="IPR035979">
    <property type="entry name" value="RBD_domain_sf"/>
</dbReference>
<name>A0A0D9QTI5_PLAFR</name>
<feature type="domain" description="RRM" evidence="3">
    <location>
        <begin position="6"/>
        <end position="84"/>
    </location>
</feature>
<evidence type="ECO:0000259" key="3">
    <source>
        <dbReference type="PROSITE" id="PS50102"/>
    </source>
</evidence>
<dbReference type="PROSITE" id="PS50102">
    <property type="entry name" value="RRM"/>
    <property type="match status" value="1"/>
</dbReference>
<feature type="compositionally biased region" description="Basic residues" evidence="2">
    <location>
        <begin position="182"/>
        <end position="208"/>
    </location>
</feature>
<feature type="compositionally biased region" description="Basic and acidic residues" evidence="2">
    <location>
        <begin position="142"/>
        <end position="152"/>
    </location>
</feature>
<feature type="compositionally biased region" description="Basic residues" evidence="2">
    <location>
        <begin position="726"/>
        <end position="785"/>
    </location>
</feature>
<keyword evidence="1" id="KW-0694">RNA-binding</keyword>
<feature type="region of interest" description="Disordered" evidence="2">
    <location>
        <begin position="124"/>
        <end position="537"/>
    </location>
</feature>
<evidence type="ECO:0000313" key="5">
    <source>
        <dbReference type="Proteomes" id="UP000054561"/>
    </source>
</evidence>
<feature type="compositionally biased region" description="Low complexity" evidence="2">
    <location>
        <begin position="163"/>
        <end position="181"/>
    </location>
</feature>
<dbReference type="GO" id="GO:0003723">
    <property type="term" value="F:RNA binding"/>
    <property type="evidence" value="ECO:0007669"/>
    <property type="project" value="UniProtKB-UniRule"/>
</dbReference>
<feature type="compositionally biased region" description="Basic and acidic residues" evidence="2">
    <location>
        <begin position="284"/>
        <end position="324"/>
    </location>
</feature>
<protein>
    <recommendedName>
        <fullName evidence="3">RRM domain-containing protein</fullName>
    </recommendedName>
</protein>
<evidence type="ECO:0000256" key="2">
    <source>
        <dbReference type="SAM" id="MobiDB-lite"/>
    </source>
</evidence>
<dbReference type="SUPFAM" id="SSF54928">
    <property type="entry name" value="RNA-binding domain, RBD"/>
    <property type="match status" value="1"/>
</dbReference>
<feature type="compositionally biased region" description="Polar residues" evidence="2">
    <location>
        <begin position="462"/>
        <end position="474"/>
    </location>
</feature>
<feature type="compositionally biased region" description="Low complexity" evidence="2">
    <location>
        <begin position="475"/>
        <end position="488"/>
    </location>
</feature>
<feature type="compositionally biased region" description="Basic and acidic residues" evidence="2">
    <location>
        <begin position="341"/>
        <end position="359"/>
    </location>
</feature>
<feature type="compositionally biased region" description="Polar residues" evidence="2">
    <location>
        <begin position="496"/>
        <end position="507"/>
    </location>
</feature>
<dbReference type="Proteomes" id="UP000054561">
    <property type="component" value="Unassembled WGS sequence"/>
</dbReference>
<dbReference type="Gene3D" id="3.30.70.330">
    <property type="match status" value="1"/>
</dbReference>
<keyword evidence="5" id="KW-1185">Reference proteome</keyword>
<dbReference type="EMBL" id="KQ001645">
    <property type="protein sequence ID" value="KJP90162.1"/>
    <property type="molecule type" value="Genomic_DNA"/>
</dbReference>
<dbReference type="OMA" id="ETMKMYQ"/>
<feature type="compositionally biased region" description="Low complexity" evidence="2">
    <location>
        <begin position="576"/>
        <end position="588"/>
    </location>
</feature>
<feature type="compositionally biased region" description="Polar residues" evidence="2">
    <location>
        <begin position="393"/>
        <end position="403"/>
    </location>
</feature>
<organism evidence="4 5">
    <name type="scientific">Plasmodium fragile</name>
    <dbReference type="NCBI Taxonomy" id="5857"/>
    <lineage>
        <taxon>Eukaryota</taxon>
        <taxon>Sar</taxon>
        <taxon>Alveolata</taxon>
        <taxon>Apicomplexa</taxon>
        <taxon>Aconoidasida</taxon>
        <taxon>Haemosporida</taxon>
        <taxon>Plasmodiidae</taxon>
        <taxon>Plasmodium</taxon>
        <taxon>Plasmodium (Plasmodium)</taxon>
    </lineage>
</organism>
<evidence type="ECO:0000256" key="1">
    <source>
        <dbReference type="PROSITE-ProRule" id="PRU00176"/>
    </source>
</evidence>
<feature type="compositionally biased region" description="Basic residues" evidence="2">
    <location>
        <begin position="593"/>
        <end position="612"/>
    </location>
</feature>
<dbReference type="SMART" id="SM00360">
    <property type="entry name" value="RRM"/>
    <property type="match status" value="1"/>
</dbReference>
<feature type="compositionally biased region" description="Basic and acidic residues" evidence="2">
    <location>
        <begin position="696"/>
        <end position="708"/>
    </location>
</feature>
<dbReference type="InterPro" id="IPR050441">
    <property type="entry name" value="RBM"/>
</dbReference>
<feature type="compositionally biased region" description="Basic residues" evidence="2">
    <location>
        <begin position="244"/>
        <end position="257"/>
    </location>
</feature>
<feature type="compositionally biased region" description="Low complexity" evidence="2">
    <location>
        <begin position="786"/>
        <end position="811"/>
    </location>
</feature>
<feature type="compositionally biased region" description="Basic and acidic residues" evidence="2">
    <location>
        <begin position="508"/>
        <end position="519"/>
    </location>
</feature>
<feature type="compositionally biased region" description="Basic residues" evidence="2">
    <location>
        <begin position="628"/>
        <end position="638"/>
    </location>
</feature>
<dbReference type="PANTHER" id="PTHR48034">
    <property type="entry name" value="TRANSFORMER-2 SEX-DETERMINING PROTEIN-RELATED"/>
    <property type="match status" value="1"/>
</dbReference>
<feature type="region of interest" description="Disordered" evidence="2">
    <location>
        <begin position="551"/>
        <end position="870"/>
    </location>
</feature>
<feature type="compositionally biased region" description="Low complexity" evidence="2">
    <location>
        <begin position="210"/>
        <end position="223"/>
    </location>
</feature>
<feature type="compositionally biased region" description="Polar residues" evidence="2">
    <location>
        <begin position="522"/>
        <end position="533"/>
    </location>
</feature>
<feature type="compositionally biased region" description="Basic and acidic residues" evidence="2">
    <location>
        <begin position="404"/>
        <end position="423"/>
    </location>
</feature>
<dbReference type="OrthoDB" id="8093034at2759"/>
<proteinExistence type="predicted"/>
<dbReference type="RefSeq" id="XP_012333084.1">
    <property type="nucleotide sequence ID" value="XM_012477661.1"/>
</dbReference>
<feature type="compositionally biased region" description="Basic residues" evidence="2">
    <location>
        <begin position="830"/>
        <end position="842"/>
    </location>
</feature>
<gene>
    <name evidence="4" type="ORF">AK88_00010</name>
</gene>
<sequence>MVEHGCSLLIKNLSFHTSPHKIRQIFQSFGKVRDVYLPLDHYTRRPRGFGFVEYYEPQYAKEAMNILNHSKIDGNEIKIIIAQNRRKSPETMKMYQHHARESRYRRHPYRSDSRGKIILHTSSARSTRHERHQYCRSKSRIMHKEGKREKMASRYRPGKRYSDSVSTYSASSSYRSPYSRGSNRRSALRRRCTRGRSRKVNRSGKRGAVRSASSTTNYSYSYSDSDRDSSRDSYCTQERDKGRSKVKRKNTKGGQRKGQRDATRKGRKRKKRETFSRSVSLSKSDGESNGHSKDGGRPVKDPQKDIEGGGAKDTEKNTPKDMRGRICKSYSTEEENQPQEQTHHDADSLERGEGVETSRTKKQTKSSNNCSEDTTLIRDPNGKGNSKEEPPQLNYQHSPTNGQNEKEYLLDRWEETKKSKEAKSASPSSNGHVNCDGMTPEEERDETYAQGESPPSMRVNGKGSNMDASTNKGRGSSQGMQEESSSPSVTKKKNISRPTIASDTNNTQKDHLPSGEKENGNGVDTRSIASSSAIEEDKMHLKEDAELCYLSPYDNANGADNIHSGEDCNGGNANASSRTGSTDSTGSTYRGCRTQHKERHAHEGNRKKKRIHESHSSDRSTTGEKTSVRSRSRERRSGKNANGHRSMMQNGRRNRSRITLSISESRTAHRGRSTCDDARESPDGKRGVAKRKRSSSGRDHESDESDTRRLKRARMSADTEDTPREKRSRQGKKTRKGSNSIGKRKHSKREKLKREKKKKSKKSKSKKDKSRKKKCKKSKSQKKSYHSSTYSQSRRSGSSAVSSVESSSSHSDSSKMETGRKHSSANGSKGKARKRDARRRRERKVDSDMSDDCSSSVSCENSPPVVRSKR</sequence>